<dbReference type="AlphaFoldDB" id="A0AA89CBL5"/>
<keyword evidence="8 18" id="KW-0808">Transferase</keyword>
<evidence type="ECO:0000256" key="3">
    <source>
        <dbReference type="ARBA" id="ARBA00006270"/>
    </source>
</evidence>
<name>A0AA89CBL5_PINIB</name>
<evidence type="ECO:0000256" key="10">
    <source>
        <dbReference type="ARBA" id="ARBA00022801"/>
    </source>
</evidence>
<evidence type="ECO:0000256" key="16">
    <source>
        <dbReference type="ARBA" id="ARBA00052478"/>
    </source>
</evidence>
<feature type="active site" evidence="17">
    <location>
        <position position="425"/>
    </location>
</feature>
<keyword evidence="20" id="KW-1185">Reference proteome</keyword>
<keyword evidence="14" id="KW-0636">Prenylation</keyword>
<dbReference type="PRINTS" id="PR00143">
    <property type="entry name" value="CITRTSNTHASE"/>
</dbReference>
<feature type="active site" evidence="17">
    <location>
        <position position="324"/>
    </location>
</feature>
<dbReference type="GO" id="GO:0005759">
    <property type="term" value="C:mitochondrial matrix"/>
    <property type="evidence" value="ECO:0007669"/>
    <property type="project" value="UniProtKB-SubCell"/>
</dbReference>
<keyword evidence="11" id="KW-0653">Protein transport</keyword>
<dbReference type="GO" id="GO:0003925">
    <property type="term" value="F:G protein activity"/>
    <property type="evidence" value="ECO:0007669"/>
    <property type="project" value="UniProtKB-EC"/>
</dbReference>
<protein>
    <recommendedName>
        <fullName evidence="18">Citrate synthase</fullName>
    </recommendedName>
</protein>
<dbReference type="InterPro" id="IPR010109">
    <property type="entry name" value="Citrate_synthase_euk"/>
</dbReference>
<dbReference type="InterPro" id="IPR001806">
    <property type="entry name" value="Small_GTPase"/>
</dbReference>
<evidence type="ECO:0000256" key="14">
    <source>
        <dbReference type="ARBA" id="ARBA00023289"/>
    </source>
</evidence>
<dbReference type="FunFam" id="3.40.50.300:FF:000430">
    <property type="entry name" value="Probable Ras-related protein Rab-18"/>
    <property type="match status" value="1"/>
</dbReference>
<evidence type="ECO:0000256" key="7">
    <source>
        <dbReference type="ARBA" id="ARBA00022532"/>
    </source>
</evidence>
<dbReference type="Gene3D" id="1.10.230.10">
    <property type="entry name" value="Cytochrome P450-Terp, domain 2"/>
    <property type="match status" value="1"/>
</dbReference>
<reference evidence="19" key="1">
    <citation type="submission" date="2019-08" db="EMBL/GenBank/DDBJ databases">
        <title>The improved chromosome-level genome for the pearl oyster Pinctada fucata martensii using PacBio sequencing and Hi-C.</title>
        <authorList>
            <person name="Zheng Z."/>
        </authorList>
    </citation>
    <scope>NUCLEOTIDE SEQUENCE</scope>
    <source>
        <strain evidence="19">ZZ-2019</strain>
        <tissue evidence="19">Adductor muscle</tissue>
    </source>
</reference>
<dbReference type="NCBIfam" id="TIGR01793">
    <property type="entry name" value="cit_synth_euk"/>
    <property type="match status" value="1"/>
</dbReference>
<gene>
    <name evidence="19" type="ORF">FSP39_006229</name>
</gene>
<dbReference type="NCBIfam" id="TIGR00231">
    <property type="entry name" value="small_GTP"/>
    <property type="match status" value="1"/>
</dbReference>
<evidence type="ECO:0000313" key="20">
    <source>
        <dbReference type="Proteomes" id="UP001186944"/>
    </source>
</evidence>
<organism evidence="19 20">
    <name type="scientific">Pinctada imbricata</name>
    <name type="common">Atlantic pearl-oyster</name>
    <name type="synonym">Pinctada martensii</name>
    <dbReference type="NCBI Taxonomy" id="66713"/>
    <lineage>
        <taxon>Eukaryota</taxon>
        <taxon>Metazoa</taxon>
        <taxon>Spiralia</taxon>
        <taxon>Lophotrochozoa</taxon>
        <taxon>Mollusca</taxon>
        <taxon>Bivalvia</taxon>
        <taxon>Autobranchia</taxon>
        <taxon>Pteriomorphia</taxon>
        <taxon>Pterioida</taxon>
        <taxon>Pterioidea</taxon>
        <taxon>Pteriidae</taxon>
        <taxon>Pinctada</taxon>
    </lineage>
</organism>
<dbReference type="SMART" id="SM00173">
    <property type="entry name" value="RAS"/>
    <property type="match status" value="1"/>
</dbReference>
<comment type="subcellular location">
    <subcellularLocation>
        <location evidence="1">Mitochondrion matrix</location>
    </subcellularLocation>
</comment>
<evidence type="ECO:0000256" key="6">
    <source>
        <dbReference type="ARBA" id="ARBA00022448"/>
    </source>
</evidence>
<dbReference type="Pfam" id="PF00285">
    <property type="entry name" value="Citrate_synt"/>
    <property type="match status" value="1"/>
</dbReference>
<dbReference type="GO" id="GO:0006099">
    <property type="term" value="P:tricarboxylic acid cycle"/>
    <property type="evidence" value="ECO:0007669"/>
    <property type="project" value="UniProtKB-KW"/>
</dbReference>
<dbReference type="Gene3D" id="1.10.580.10">
    <property type="entry name" value="Citrate Synthase, domain 1"/>
    <property type="match status" value="1"/>
</dbReference>
<dbReference type="PROSITE" id="PS51419">
    <property type="entry name" value="RAB"/>
    <property type="match status" value="1"/>
</dbReference>
<dbReference type="CDD" id="cd01863">
    <property type="entry name" value="Rab18"/>
    <property type="match status" value="1"/>
</dbReference>
<keyword evidence="10" id="KW-0378">Hydrolase</keyword>
<evidence type="ECO:0000256" key="5">
    <source>
        <dbReference type="ARBA" id="ARBA00011738"/>
    </source>
</evidence>
<feature type="active site" evidence="17">
    <location>
        <position position="370"/>
    </location>
</feature>
<dbReference type="InterPro" id="IPR005225">
    <property type="entry name" value="Small_GTP-bd"/>
</dbReference>
<proteinExistence type="inferred from homology"/>
<comment type="similarity">
    <text evidence="4 18">Belongs to the citrate synthase family.</text>
</comment>
<dbReference type="InterPro" id="IPR019810">
    <property type="entry name" value="Citrate_synthase_AS"/>
</dbReference>
<comment type="catalytic activity">
    <reaction evidence="16">
        <text>oxaloacetate + acetyl-CoA + H2O = citrate + CoA + H(+)</text>
        <dbReference type="Rhea" id="RHEA:16845"/>
        <dbReference type="ChEBI" id="CHEBI:15377"/>
        <dbReference type="ChEBI" id="CHEBI:15378"/>
        <dbReference type="ChEBI" id="CHEBI:16452"/>
        <dbReference type="ChEBI" id="CHEBI:16947"/>
        <dbReference type="ChEBI" id="CHEBI:57287"/>
        <dbReference type="ChEBI" id="CHEBI:57288"/>
        <dbReference type="EC" id="2.3.3.1"/>
    </reaction>
</comment>
<comment type="similarity">
    <text evidence="3">Belongs to the small GTPase superfamily. Rab family.</text>
</comment>
<sequence>MRTTSQLTFILSCSTVTDTAESSSCLSHGQHCQKSLSVILPSTSTIRHATTSTNLKDVLEKKIPEKQKEVKEFRVAAGNAKVGEVTVDMMYGGMRGIRGLVTETSVLDPDEGIRFRGYSIPECQKILPTAHGKGEEPLPEGLFWLLVTGDVPTQEQANSVTKEWNERAALPNHVITMLNNFPHILHPMAQFSAAITALNSESKFAKAYADGVKKTQYWEYCYEDAMDMIAKLPTIAAIIYRNLYRAGTSVGSIDMEKDWSHNFTQMLGYDDPDFVELMRLYLTIHSDHEGGNVSAHTCHLVGSALSDPYLSFAAGMNGLAGPLHGLANQEVLVWLTKVQEQLGSDVSEEKLRDFVWNTLKSGQVVPGYGHAVLRKTDPRYTCQREFALKKLPKDPMFNLVSNLYKITPDILLEQGKAKNPWPNVDAHSGVLLQYYKMTEMNYYTVLFGVSRALGCMASLIWDRALGLPIERPKSFDTPALKKLVGNLLLRFTDDTFDPEQAATIGVDFKVKTLQVDGNRAKLAIWDTAGQERFRTLTPSYYRGAQGVILVYDVTSRNSFTRLDAWLNELETFSTKHDIIKMLVGNKIDQDKREVTKEDGLKFARKHHMLFIEASAKTKEGVQCAFEELVEKIIQTPGLWETDGRHGIRIDGEMEGGKGMCGGYCNVI</sequence>
<comment type="pathway">
    <text evidence="2">Carbohydrate metabolism; tricarboxylic acid cycle; isocitrate from oxaloacetate: step 1/2.</text>
</comment>
<keyword evidence="12" id="KW-0342">GTP-binding</keyword>
<accession>A0AA89CBL5</accession>
<evidence type="ECO:0000256" key="12">
    <source>
        <dbReference type="ARBA" id="ARBA00023134"/>
    </source>
</evidence>
<dbReference type="GO" id="GO:0036440">
    <property type="term" value="F:citrate synthase activity"/>
    <property type="evidence" value="ECO:0007669"/>
    <property type="project" value="UniProtKB-EC"/>
</dbReference>
<evidence type="ECO:0000256" key="2">
    <source>
        <dbReference type="ARBA" id="ARBA00004751"/>
    </source>
</evidence>
<comment type="caution">
    <text evidence="19">The sequence shown here is derived from an EMBL/GenBank/DDBJ whole genome shotgun (WGS) entry which is preliminary data.</text>
</comment>
<dbReference type="PANTHER" id="PTHR11739:SF8">
    <property type="entry name" value="CITRATE SYNTHASE, MITOCHONDRIAL"/>
    <property type="match status" value="1"/>
</dbReference>
<dbReference type="InterPro" id="IPR036969">
    <property type="entry name" value="Citrate_synthase_sf"/>
</dbReference>
<evidence type="ECO:0000256" key="17">
    <source>
        <dbReference type="PIRSR" id="PIRSR610109-1"/>
    </source>
</evidence>
<dbReference type="FunFam" id="1.10.230.10:FF:000001">
    <property type="entry name" value="Citrate synthase"/>
    <property type="match status" value="1"/>
</dbReference>
<dbReference type="PROSITE" id="PS51421">
    <property type="entry name" value="RAS"/>
    <property type="match status" value="1"/>
</dbReference>
<dbReference type="SUPFAM" id="SSF52540">
    <property type="entry name" value="P-loop containing nucleoside triphosphate hydrolases"/>
    <property type="match status" value="1"/>
</dbReference>
<dbReference type="InterPro" id="IPR016142">
    <property type="entry name" value="Citrate_synth-like_lrg_a-sub"/>
</dbReference>
<dbReference type="CDD" id="cd06105">
    <property type="entry name" value="ScCit1-2_like"/>
    <property type="match status" value="1"/>
</dbReference>
<dbReference type="SMART" id="SM00174">
    <property type="entry name" value="RHO"/>
    <property type="match status" value="1"/>
</dbReference>
<dbReference type="SMART" id="SM00176">
    <property type="entry name" value="RAN"/>
    <property type="match status" value="1"/>
</dbReference>
<dbReference type="InterPro" id="IPR002020">
    <property type="entry name" value="Citrate_synthase"/>
</dbReference>
<dbReference type="SUPFAM" id="SSF48256">
    <property type="entry name" value="Citrate synthase"/>
    <property type="match status" value="1"/>
</dbReference>
<keyword evidence="9" id="KW-0547">Nucleotide-binding</keyword>
<evidence type="ECO:0000256" key="8">
    <source>
        <dbReference type="ARBA" id="ARBA00022679"/>
    </source>
</evidence>
<dbReference type="PROSITE" id="PS00480">
    <property type="entry name" value="CITRATE_SYNTHASE"/>
    <property type="match status" value="1"/>
</dbReference>
<dbReference type="Pfam" id="PF00071">
    <property type="entry name" value="Ras"/>
    <property type="match status" value="1"/>
</dbReference>
<dbReference type="InterPro" id="IPR016143">
    <property type="entry name" value="Citrate_synth-like_sm_a-sub"/>
</dbReference>
<dbReference type="GO" id="GO:0005525">
    <property type="term" value="F:GTP binding"/>
    <property type="evidence" value="ECO:0007669"/>
    <property type="project" value="UniProtKB-KW"/>
</dbReference>
<dbReference type="Gene3D" id="3.40.50.300">
    <property type="entry name" value="P-loop containing nucleotide triphosphate hydrolases"/>
    <property type="match status" value="1"/>
</dbReference>
<dbReference type="Proteomes" id="UP001186944">
    <property type="component" value="Unassembled WGS sequence"/>
</dbReference>
<dbReference type="GO" id="GO:0015031">
    <property type="term" value="P:protein transport"/>
    <property type="evidence" value="ECO:0007669"/>
    <property type="project" value="UniProtKB-KW"/>
</dbReference>
<evidence type="ECO:0000256" key="18">
    <source>
        <dbReference type="RuleBase" id="RU000441"/>
    </source>
</evidence>
<evidence type="ECO:0000256" key="11">
    <source>
        <dbReference type="ARBA" id="ARBA00022927"/>
    </source>
</evidence>
<dbReference type="SMART" id="SM00175">
    <property type="entry name" value="RAB"/>
    <property type="match status" value="1"/>
</dbReference>
<evidence type="ECO:0000256" key="9">
    <source>
        <dbReference type="ARBA" id="ARBA00022741"/>
    </source>
</evidence>
<evidence type="ECO:0000313" key="19">
    <source>
        <dbReference type="EMBL" id="KAK3108357.1"/>
    </source>
</evidence>
<keyword evidence="6" id="KW-0813">Transport</keyword>
<dbReference type="GO" id="GO:0006101">
    <property type="term" value="P:citrate metabolic process"/>
    <property type="evidence" value="ECO:0007669"/>
    <property type="project" value="InterPro"/>
</dbReference>
<dbReference type="PANTHER" id="PTHR11739">
    <property type="entry name" value="CITRATE SYNTHASE"/>
    <property type="match status" value="1"/>
</dbReference>
<dbReference type="EMBL" id="VSWD01000001">
    <property type="protein sequence ID" value="KAK3108357.1"/>
    <property type="molecule type" value="Genomic_DNA"/>
</dbReference>
<evidence type="ECO:0000256" key="4">
    <source>
        <dbReference type="ARBA" id="ARBA00010566"/>
    </source>
</evidence>
<dbReference type="NCBIfam" id="NF007128">
    <property type="entry name" value="PRK09569.1"/>
    <property type="match status" value="1"/>
</dbReference>
<dbReference type="PROSITE" id="PS51417">
    <property type="entry name" value="ARF"/>
    <property type="match status" value="1"/>
</dbReference>
<keyword evidence="7" id="KW-0816">Tricarboxylic acid cycle</keyword>
<dbReference type="FunFam" id="1.10.580.10:FF:000001">
    <property type="entry name" value="Citrate synthase"/>
    <property type="match status" value="1"/>
</dbReference>
<evidence type="ECO:0000256" key="13">
    <source>
        <dbReference type="ARBA" id="ARBA00023288"/>
    </source>
</evidence>
<comment type="catalytic activity">
    <reaction evidence="15">
        <text>GTP + H2O = GDP + phosphate + H(+)</text>
        <dbReference type="Rhea" id="RHEA:19669"/>
        <dbReference type="ChEBI" id="CHEBI:15377"/>
        <dbReference type="ChEBI" id="CHEBI:15378"/>
        <dbReference type="ChEBI" id="CHEBI:37565"/>
        <dbReference type="ChEBI" id="CHEBI:43474"/>
        <dbReference type="ChEBI" id="CHEBI:58189"/>
        <dbReference type="EC" id="3.6.5.2"/>
    </reaction>
    <physiologicalReaction direction="left-to-right" evidence="15">
        <dbReference type="Rhea" id="RHEA:19670"/>
    </physiologicalReaction>
</comment>
<evidence type="ECO:0000256" key="15">
    <source>
        <dbReference type="ARBA" id="ARBA00047660"/>
    </source>
</evidence>
<keyword evidence="13" id="KW-0449">Lipoprotein</keyword>
<dbReference type="GO" id="GO:0005975">
    <property type="term" value="P:carbohydrate metabolic process"/>
    <property type="evidence" value="ECO:0007669"/>
    <property type="project" value="TreeGrafter"/>
</dbReference>
<dbReference type="InterPro" id="IPR027417">
    <property type="entry name" value="P-loop_NTPase"/>
</dbReference>
<comment type="subunit">
    <text evidence="5">Homodimer.</text>
</comment>
<evidence type="ECO:0000256" key="1">
    <source>
        <dbReference type="ARBA" id="ARBA00004305"/>
    </source>
</evidence>